<dbReference type="AlphaFoldDB" id="A0A5N6JWZ2"/>
<sequence>MHNEFHNENIVWIDMTRYFGEASFGNIQMSFCYIFFFFHFDTDKKITRYDLYTRVMHLGWSSDRALDLCFEFIWGIHSQAGRRGFMRDVFMLG</sequence>
<dbReference type="EMBL" id="VIGI01000012">
    <property type="protein sequence ID" value="KAB8293464.1"/>
    <property type="molecule type" value="Genomic_DNA"/>
</dbReference>
<organism evidence="2 3">
    <name type="scientific">Monilinia laxa</name>
    <name type="common">Brown rot fungus</name>
    <name type="synonym">Sclerotinia laxa</name>
    <dbReference type="NCBI Taxonomy" id="61186"/>
    <lineage>
        <taxon>Eukaryota</taxon>
        <taxon>Fungi</taxon>
        <taxon>Dikarya</taxon>
        <taxon>Ascomycota</taxon>
        <taxon>Pezizomycotina</taxon>
        <taxon>Leotiomycetes</taxon>
        <taxon>Helotiales</taxon>
        <taxon>Sclerotiniaceae</taxon>
        <taxon>Monilinia</taxon>
    </lineage>
</organism>
<protein>
    <submittedName>
        <fullName evidence="2">Uncharacterized protein</fullName>
    </submittedName>
</protein>
<evidence type="ECO:0000313" key="3">
    <source>
        <dbReference type="Proteomes" id="UP000326757"/>
    </source>
</evidence>
<keyword evidence="3" id="KW-1185">Reference proteome</keyword>
<reference evidence="2 3" key="1">
    <citation type="submission" date="2019-06" db="EMBL/GenBank/DDBJ databases">
        <title>Genome Sequence of the Brown Rot Fungal Pathogen Monilinia laxa.</title>
        <authorList>
            <person name="De Miccolis Angelini R.M."/>
            <person name="Landi L."/>
            <person name="Abate D."/>
            <person name="Pollastro S."/>
            <person name="Romanazzi G."/>
            <person name="Faretra F."/>
        </authorList>
    </citation>
    <scope>NUCLEOTIDE SEQUENCE [LARGE SCALE GENOMIC DNA]</scope>
    <source>
        <strain evidence="2 3">Mlax316</strain>
    </source>
</reference>
<evidence type="ECO:0000313" key="2">
    <source>
        <dbReference type="EMBL" id="KAB8293464.1"/>
    </source>
</evidence>
<keyword evidence="1" id="KW-0472">Membrane</keyword>
<keyword evidence="1" id="KW-0812">Transmembrane</keyword>
<proteinExistence type="predicted"/>
<keyword evidence="1" id="KW-1133">Transmembrane helix</keyword>
<name>A0A5N6JWZ2_MONLA</name>
<dbReference type="Proteomes" id="UP000326757">
    <property type="component" value="Unassembled WGS sequence"/>
</dbReference>
<gene>
    <name evidence="2" type="ORF">EYC80_007774</name>
</gene>
<evidence type="ECO:0000256" key="1">
    <source>
        <dbReference type="SAM" id="Phobius"/>
    </source>
</evidence>
<accession>A0A5N6JWZ2</accession>
<comment type="caution">
    <text evidence="2">The sequence shown here is derived from an EMBL/GenBank/DDBJ whole genome shotgun (WGS) entry which is preliminary data.</text>
</comment>
<feature type="transmembrane region" description="Helical" evidence="1">
    <location>
        <begin position="22"/>
        <end position="40"/>
    </location>
</feature>